<sequence>MKKKYSAILFSCLALSACGGGGSSDTSSTTANLLQNTSLETTPNGYISGRVTNYDSGAGLQNIQVSAGEHTTITDADGRYSLSGTPPADRLLVNFEGAGFAEHADVIYLDTLPENNIFNVSMLPVDLTVRFDSSLQQTLSDDNSSARVSLPAGGLVKADGSTPDGEVTLNLTVIDPSRDINLMPGEMVDANAGATTEPALIESFGAITVTFEDSEGNALNLKEGAISTIRIPLSDKSGNPPLTIPLYYYNKTTGFWVSEGSAVLVNGAYYEGEVSHFSTWNADDLFEQILISGCVEDVKGNRLSNINVIANGVDYSGSANTVTDTQGNFSVAAKANASVTVFGFQLGVQTSSLNTTTSTTDEQLGQCLVSSGGGITVKMSWATPATRTYGTFATPNDDDEYLSSDLIGPKFKESGVYWDLMVSLVGSLLEFPFMDIFLSDPFHETVSSGEELLVIVQFPMPGTYRYIVKNELSEYFPGIPGEYSAGFIPRARRISDSRVELNINGNITVFLPPPGEGGENVDWSTYPPGTEAPNIAWEVFEFVVANDGSFTVVPLNNWLPQTEWNGQAPPAS</sequence>
<organism evidence="2 3">
    <name type="scientific">Alkalimarinus sediminis</name>
    <dbReference type="NCBI Taxonomy" id="1632866"/>
    <lineage>
        <taxon>Bacteria</taxon>
        <taxon>Pseudomonadati</taxon>
        <taxon>Pseudomonadota</taxon>
        <taxon>Gammaproteobacteria</taxon>
        <taxon>Alteromonadales</taxon>
        <taxon>Alteromonadaceae</taxon>
        <taxon>Alkalimarinus</taxon>
    </lineage>
</organism>
<dbReference type="RefSeq" id="WP_251810563.1">
    <property type="nucleotide sequence ID" value="NZ_CP101527.1"/>
</dbReference>
<dbReference type="InterPro" id="IPR008969">
    <property type="entry name" value="CarboxyPept-like_regulatory"/>
</dbReference>
<dbReference type="EMBL" id="CP101527">
    <property type="protein sequence ID" value="UZW75612.1"/>
    <property type="molecule type" value="Genomic_DNA"/>
</dbReference>
<keyword evidence="3" id="KW-1185">Reference proteome</keyword>
<dbReference type="Pfam" id="PF13620">
    <property type="entry name" value="CarboxypepD_reg"/>
    <property type="match status" value="1"/>
</dbReference>
<keyword evidence="2" id="KW-0645">Protease</keyword>
<dbReference type="GO" id="GO:0004180">
    <property type="term" value="F:carboxypeptidase activity"/>
    <property type="evidence" value="ECO:0007669"/>
    <property type="project" value="UniProtKB-KW"/>
</dbReference>
<reference evidence="2" key="1">
    <citation type="submission" date="2022-07" db="EMBL/GenBank/DDBJ databases">
        <title>Alkalimarinus sp. nov., isolated from gut of a Alitta virens.</title>
        <authorList>
            <person name="Yang A.I."/>
            <person name="Shin N.-R."/>
        </authorList>
    </citation>
    <scope>NUCLEOTIDE SEQUENCE</scope>
    <source>
        <strain evidence="2">FA028</strain>
    </source>
</reference>
<keyword evidence="1" id="KW-0732">Signal</keyword>
<protein>
    <submittedName>
        <fullName evidence="2">Carboxypeptidase-like regulatory domain-containing protein</fullName>
    </submittedName>
</protein>
<keyword evidence="2" id="KW-0378">Hydrolase</keyword>
<evidence type="ECO:0000313" key="2">
    <source>
        <dbReference type="EMBL" id="UZW75612.1"/>
    </source>
</evidence>
<gene>
    <name evidence="2" type="ORF">NNL22_03175</name>
</gene>
<dbReference type="Proteomes" id="UP001164472">
    <property type="component" value="Chromosome"/>
</dbReference>
<accession>A0A9E8HLM6</accession>
<feature type="signal peptide" evidence="1">
    <location>
        <begin position="1"/>
        <end position="19"/>
    </location>
</feature>
<dbReference type="SUPFAM" id="SSF49464">
    <property type="entry name" value="Carboxypeptidase regulatory domain-like"/>
    <property type="match status" value="2"/>
</dbReference>
<dbReference type="Gene3D" id="2.60.40.1120">
    <property type="entry name" value="Carboxypeptidase-like, regulatory domain"/>
    <property type="match status" value="1"/>
</dbReference>
<keyword evidence="2" id="KW-0121">Carboxypeptidase</keyword>
<dbReference type="AlphaFoldDB" id="A0A9E8HLM6"/>
<name>A0A9E8HLM6_9ALTE</name>
<evidence type="ECO:0000313" key="3">
    <source>
        <dbReference type="Proteomes" id="UP001164472"/>
    </source>
</evidence>
<evidence type="ECO:0000256" key="1">
    <source>
        <dbReference type="SAM" id="SignalP"/>
    </source>
</evidence>
<dbReference type="PROSITE" id="PS51257">
    <property type="entry name" value="PROKAR_LIPOPROTEIN"/>
    <property type="match status" value="1"/>
</dbReference>
<dbReference type="KEGG" id="asem:NNL22_03175"/>
<feature type="chain" id="PRO_5039284700" evidence="1">
    <location>
        <begin position="20"/>
        <end position="572"/>
    </location>
</feature>
<proteinExistence type="predicted"/>